<accession>A0A430QGX4</accession>
<protein>
    <recommendedName>
        <fullName evidence="1">DUF7083 domain-containing protein</fullName>
    </recommendedName>
</protein>
<dbReference type="InterPro" id="IPR055510">
    <property type="entry name" value="DUF7083"/>
</dbReference>
<name>A0A430QGX4_SCHBO</name>
<dbReference type="STRING" id="6184.A0A430QGX4"/>
<keyword evidence="3" id="KW-1185">Reference proteome</keyword>
<proteinExistence type="predicted"/>
<comment type="caution">
    <text evidence="2">The sequence shown here is derived from an EMBL/GenBank/DDBJ whole genome shotgun (WGS) entry which is preliminary data.</text>
</comment>
<feature type="domain" description="DUF7083" evidence="1">
    <location>
        <begin position="18"/>
        <end position="84"/>
    </location>
</feature>
<sequence length="101" mass="12087">MSISPRTNVSDSTMTPDSIENSIDQFRFGPECGITFEAWFKRHEDLFINDCKEWDEGSKLRLLLRKLRVSEHEKFCNLILPKKANRHYLQRNRRVPDTYIR</sequence>
<evidence type="ECO:0000313" key="2">
    <source>
        <dbReference type="EMBL" id="RTG86926.1"/>
    </source>
</evidence>
<evidence type="ECO:0000313" key="3">
    <source>
        <dbReference type="Proteomes" id="UP000290809"/>
    </source>
</evidence>
<reference evidence="2 3" key="1">
    <citation type="journal article" date="2019" name="PLoS Pathog.">
        <title>Genome sequence of the bovine parasite Schistosoma bovis Tanzania.</title>
        <authorList>
            <person name="Oey H."/>
            <person name="Zakrzewski M."/>
            <person name="Gobert G."/>
            <person name="Gravermann K."/>
            <person name="Stoye J."/>
            <person name="Jones M."/>
            <person name="Mcmanus D."/>
            <person name="Krause L."/>
        </authorList>
    </citation>
    <scope>NUCLEOTIDE SEQUENCE [LARGE SCALE GENOMIC DNA]</scope>
    <source>
        <strain evidence="2 3">TAN1997</strain>
    </source>
</reference>
<dbReference type="EMBL" id="QMKO01001741">
    <property type="protein sequence ID" value="RTG86926.1"/>
    <property type="molecule type" value="Genomic_DNA"/>
</dbReference>
<dbReference type="AlphaFoldDB" id="A0A430QGX4"/>
<evidence type="ECO:0000259" key="1">
    <source>
        <dbReference type="Pfam" id="PF23309"/>
    </source>
</evidence>
<organism evidence="2 3">
    <name type="scientific">Schistosoma bovis</name>
    <name type="common">Blood fluke</name>
    <dbReference type="NCBI Taxonomy" id="6184"/>
    <lineage>
        <taxon>Eukaryota</taxon>
        <taxon>Metazoa</taxon>
        <taxon>Spiralia</taxon>
        <taxon>Lophotrochozoa</taxon>
        <taxon>Platyhelminthes</taxon>
        <taxon>Trematoda</taxon>
        <taxon>Digenea</taxon>
        <taxon>Strigeidida</taxon>
        <taxon>Schistosomatoidea</taxon>
        <taxon>Schistosomatidae</taxon>
        <taxon>Schistosoma</taxon>
    </lineage>
</organism>
<gene>
    <name evidence="2" type="ORF">DC041_0012288</name>
</gene>
<dbReference type="Proteomes" id="UP000290809">
    <property type="component" value="Unassembled WGS sequence"/>
</dbReference>
<dbReference type="Pfam" id="PF23309">
    <property type="entry name" value="DUF7083"/>
    <property type="match status" value="1"/>
</dbReference>